<reference evidence="1 2" key="1">
    <citation type="submission" date="2018-09" db="EMBL/GenBank/DDBJ databases">
        <authorList>
            <person name="Tagini F."/>
        </authorList>
    </citation>
    <scope>NUCLEOTIDE SEQUENCE [LARGE SCALE GENOMIC DNA]</scope>
    <source>
        <strain evidence="1 2">MK42</strain>
    </source>
</reference>
<evidence type="ECO:0000313" key="1">
    <source>
        <dbReference type="EMBL" id="VAZ84896.1"/>
    </source>
</evidence>
<dbReference type="Proteomes" id="UP000279331">
    <property type="component" value="Unassembled WGS sequence"/>
</dbReference>
<sequence>MTRRRVIFVDPDIWTTRKDRSMTENHTAPNHGDNRRAAALIAHRANGSIEGIDFVMRQSNQLNRSTQLLRATLNAYRHITGELRTDHALTAMAQFIELCAKGEEGAGTDIRRAAQAVIADVDHDLEAFNAILIEANNDDQAGGVMLGLLELYSALLPELATPYALQCLSQWTVRIAGHEDDETTGGGGSPS</sequence>
<accession>A0AB38UWJ3</accession>
<organism evidence="1 2">
    <name type="scientific">Mycobacterium persicum</name>
    <dbReference type="NCBI Taxonomy" id="1487726"/>
    <lineage>
        <taxon>Bacteria</taxon>
        <taxon>Bacillati</taxon>
        <taxon>Actinomycetota</taxon>
        <taxon>Actinomycetes</taxon>
        <taxon>Mycobacteriales</taxon>
        <taxon>Mycobacteriaceae</taxon>
        <taxon>Mycobacterium</taxon>
    </lineage>
</organism>
<name>A0AB38UWJ3_9MYCO</name>
<comment type="caution">
    <text evidence="1">The sequence shown here is derived from an EMBL/GenBank/DDBJ whole genome shotgun (WGS) entry which is preliminary data.</text>
</comment>
<proteinExistence type="predicted"/>
<gene>
    <name evidence="1" type="ORF">LAUMK42_03724</name>
</gene>
<evidence type="ECO:0000313" key="2">
    <source>
        <dbReference type="Proteomes" id="UP000279331"/>
    </source>
</evidence>
<protein>
    <submittedName>
        <fullName evidence="1">Uncharacterized protein</fullName>
    </submittedName>
</protein>
<dbReference type="AlphaFoldDB" id="A0AB38UWJ3"/>
<dbReference type="EMBL" id="UPHL01000104">
    <property type="protein sequence ID" value="VAZ84896.1"/>
    <property type="molecule type" value="Genomic_DNA"/>
</dbReference>